<gene>
    <name evidence="4" type="ORF">ONE63_011128</name>
</gene>
<feature type="domain" description="C2H2-type" evidence="3">
    <location>
        <begin position="550"/>
        <end position="576"/>
    </location>
</feature>
<accession>A0AAV7XIL1</accession>
<feature type="region of interest" description="Disordered" evidence="2">
    <location>
        <begin position="297"/>
        <end position="323"/>
    </location>
</feature>
<dbReference type="Proteomes" id="UP001075354">
    <property type="component" value="Chromosome 9"/>
</dbReference>
<organism evidence="4 5">
    <name type="scientific">Megalurothrips usitatus</name>
    <name type="common">bean blossom thrips</name>
    <dbReference type="NCBI Taxonomy" id="439358"/>
    <lineage>
        <taxon>Eukaryota</taxon>
        <taxon>Metazoa</taxon>
        <taxon>Ecdysozoa</taxon>
        <taxon>Arthropoda</taxon>
        <taxon>Hexapoda</taxon>
        <taxon>Insecta</taxon>
        <taxon>Pterygota</taxon>
        <taxon>Neoptera</taxon>
        <taxon>Paraneoptera</taxon>
        <taxon>Thysanoptera</taxon>
        <taxon>Terebrantia</taxon>
        <taxon>Thripoidea</taxon>
        <taxon>Thripidae</taxon>
        <taxon>Megalurothrips</taxon>
    </lineage>
</organism>
<sequence length="1346" mass="152322">MDNDLQELLDSWGVDSGTTQRFKDNLVCRDSLLELTEEDLREIVPAIGPRSLIRRRINMLKRGEGEVNNNSSHGISLSKDQQDLFDDILSSHDEGLHCTTSPDVGSTTILTSTGSSPSVSSADLEAVLKKYPPKGEVVLSSKKSEKPLTHSTRPMLAECVVNYEINGDLEKRITSARAKFLGGKILEMFPSEILTTWFRQTSRPDGSGQVCKGRIMSRSYTVRRTLLKAGAISAANFAEGSDDESVFLDEDDPEGFEESLAYLKGKNIQPWTRVRDAWIATSKHRRRHLVNGAVVAAEQEAQKNDGRKGKKPRRAPKRSPEDTVMSYVAEYPQIKQPKGWTLLEQDFELYQPQSVLKLTSEIGKLTEFVVHKLGSDDIVSEETDECIKQTRILLSLSKLFQPITIATKLADGSNNKDGLKNWRPSRAEMRDSFLLHVKSEADLKSVLEARRKKLGDFNLTCQPIAVIVGSAVDDIEKCHVVVDDYKYTLETPLKAIDIVFKIYHALHAVYPPESEPLWLFLQLAVYKFSTSVGTLKIHLRFNHLDVFRKYGCEEGCQQYFDHWKGLRQHLVKVHNGLVVEVPNNLNLNSVTLPLVDSNTEVLNSFEVPNSDFPEISVQDFHSSLHSSVECLVAKLYQNPIIPRNHVQSVLDDYSEFLAGGFIDVIQAKLKTFFSGVRKRLHVDKSADCSNEAGDEILHMLEALKCPFEGFSTDYRRMKYFESNCYYVAPESFIISKHHPKLFNTNNGPLIKLVKTTGQFVKLRHLFQNLFELPGAFSETMKFIDSLKADKGFVSNFVQCQTWQKKLSYFNESDIVIPVDFYYDELEANSDLGPHSEKLGAGYVGLPTLPPFCQSKLENIFLALLIDAADRKSDAPELKASFNMEVFKPVVNEFNFLETEGVVCQTDLGQKKIFFVLGKVYGDNLGLNGILGYTEGFTANYCCTLCKMHKTSAGFALFEDLSLFRDPDNYSDDVLVSNVTETGIKEECVFNQVRSYHVTGNMALDIMHDWAEGISHYVLIPALKHFIESRYFTLDNLNSRMFFFGYGVDCHNKPSGVKDGFFSKSKLKFTAAEMFTFVRVLGVLVGDLVPESDKYWQLCKIHKSIVEILQSRRLPVDIAPELNVLISEHHSLYLELTGLHLTPKFHNCIHYGSVINASGPLVHFSSMRPEGKHRFLKEYLNSISCRKDLPRSAAVKHQLSQCFRFVSKAPLKPLLICGPEEIMDLEEHLHFLSLRSWFKSETKVTRCNWVDFMGTRYKPRMVLIIGTNEDGYKFGKIVDILLYNKQPLFVCKVLVSMGYCDHVGGHEVKEGTSNFCTPYSNLLDPFPVYDFSMFSGEKVVVLKHSVY</sequence>
<keyword evidence="5" id="KW-1185">Reference proteome</keyword>
<evidence type="ECO:0000256" key="2">
    <source>
        <dbReference type="SAM" id="MobiDB-lite"/>
    </source>
</evidence>
<dbReference type="PROSITE" id="PS00028">
    <property type="entry name" value="ZINC_FINGER_C2H2_1"/>
    <property type="match status" value="1"/>
</dbReference>
<keyword evidence="1" id="KW-0863">Zinc-finger</keyword>
<reference evidence="4" key="1">
    <citation type="submission" date="2022-12" db="EMBL/GenBank/DDBJ databases">
        <title>Chromosome-level genome assembly of the bean flower thrips Megalurothrips usitatus.</title>
        <authorList>
            <person name="Ma L."/>
            <person name="Liu Q."/>
            <person name="Li H."/>
            <person name="Cai W."/>
        </authorList>
    </citation>
    <scope>NUCLEOTIDE SEQUENCE</scope>
    <source>
        <strain evidence="4">Cailab_2022a</strain>
    </source>
</reference>
<keyword evidence="1" id="KW-0479">Metal-binding</keyword>
<protein>
    <recommendedName>
        <fullName evidence="3">C2H2-type domain-containing protein</fullName>
    </recommendedName>
</protein>
<keyword evidence="1" id="KW-0862">Zinc</keyword>
<evidence type="ECO:0000259" key="3">
    <source>
        <dbReference type="PROSITE" id="PS50157"/>
    </source>
</evidence>
<dbReference type="EMBL" id="JAPTSV010000009">
    <property type="protein sequence ID" value="KAJ1524645.1"/>
    <property type="molecule type" value="Genomic_DNA"/>
</dbReference>
<dbReference type="PROSITE" id="PS50157">
    <property type="entry name" value="ZINC_FINGER_C2H2_2"/>
    <property type="match status" value="1"/>
</dbReference>
<dbReference type="InterPro" id="IPR013087">
    <property type="entry name" value="Znf_C2H2_type"/>
</dbReference>
<evidence type="ECO:0000256" key="1">
    <source>
        <dbReference type="PROSITE-ProRule" id="PRU00042"/>
    </source>
</evidence>
<dbReference type="GO" id="GO:0008270">
    <property type="term" value="F:zinc ion binding"/>
    <property type="evidence" value="ECO:0007669"/>
    <property type="project" value="UniProtKB-KW"/>
</dbReference>
<feature type="compositionally biased region" description="Basic residues" evidence="2">
    <location>
        <begin position="308"/>
        <end position="317"/>
    </location>
</feature>
<name>A0AAV7XIL1_9NEOP</name>
<dbReference type="Gene3D" id="1.10.150.50">
    <property type="entry name" value="Transcription Factor, Ets-1"/>
    <property type="match status" value="1"/>
</dbReference>
<comment type="caution">
    <text evidence="4">The sequence shown here is derived from an EMBL/GenBank/DDBJ whole genome shotgun (WGS) entry which is preliminary data.</text>
</comment>
<dbReference type="InterPro" id="IPR013761">
    <property type="entry name" value="SAM/pointed_sf"/>
</dbReference>
<evidence type="ECO:0000313" key="5">
    <source>
        <dbReference type="Proteomes" id="UP001075354"/>
    </source>
</evidence>
<evidence type="ECO:0000313" key="4">
    <source>
        <dbReference type="EMBL" id="KAJ1524645.1"/>
    </source>
</evidence>
<proteinExistence type="predicted"/>